<sequence>MQLNLFSFFLTLVHNVLKTNKMPFVSDIILP</sequence>
<evidence type="ECO:0000313" key="1">
    <source>
        <dbReference type="EMBL" id="DAE27428.1"/>
    </source>
</evidence>
<dbReference type="EMBL" id="BK015838">
    <property type="protein sequence ID" value="DAE27428.1"/>
    <property type="molecule type" value="Genomic_DNA"/>
</dbReference>
<proteinExistence type="predicted"/>
<accession>A0A8S5R8Y8</accession>
<name>A0A8S5R8Y8_9VIRU</name>
<reference evidence="1" key="1">
    <citation type="journal article" date="2021" name="Proc. Natl. Acad. Sci. U.S.A.">
        <title>A Catalog of Tens of Thousands of Viruses from Human Metagenomes Reveals Hidden Associations with Chronic Diseases.</title>
        <authorList>
            <person name="Tisza M.J."/>
            <person name="Buck C.B."/>
        </authorList>
    </citation>
    <scope>NUCLEOTIDE SEQUENCE</scope>
    <source>
        <strain evidence="1">CtIVh9</strain>
    </source>
</reference>
<organism evidence="1">
    <name type="scientific">virus sp. ctIVh9</name>
    <dbReference type="NCBI Taxonomy" id="2826797"/>
    <lineage>
        <taxon>Viruses</taxon>
    </lineage>
</organism>
<protein>
    <submittedName>
        <fullName evidence="1">Uncharacterized protein</fullName>
    </submittedName>
</protein>